<name>A0AAF0XGZ1_DAUCS</name>
<accession>A0AAF0XGZ1</accession>
<reference evidence="1" key="1">
    <citation type="journal article" date="2016" name="Nat. Genet.">
        <title>A high-quality carrot genome assembly provides new insights into carotenoid accumulation and asterid genome evolution.</title>
        <authorList>
            <person name="Iorizzo M."/>
            <person name="Ellison S."/>
            <person name="Senalik D."/>
            <person name="Zeng P."/>
            <person name="Satapoomin P."/>
            <person name="Huang J."/>
            <person name="Bowman M."/>
            <person name="Iovene M."/>
            <person name="Sanseverino W."/>
            <person name="Cavagnaro P."/>
            <person name="Yildiz M."/>
            <person name="Macko-Podgorni A."/>
            <person name="Moranska E."/>
            <person name="Grzebelus E."/>
            <person name="Grzebelus D."/>
            <person name="Ashrafi H."/>
            <person name="Zheng Z."/>
            <person name="Cheng S."/>
            <person name="Spooner D."/>
            <person name="Van Deynze A."/>
            <person name="Simon P."/>
        </authorList>
    </citation>
    <scope>NUCLEOTIDE SEQUENCE</scope>
    <source>
        <tissue evidence="1">Leaf</tissue>
    </source>
</reference>
<dbReference type="InterPro" id="IPR010683">
    <property type="entry name" value="DUF1262"/>
</dbReference>
<evidence type="ECO:0000313" key="1">
    <source>
        <dbReference type="EMBL" id="WOH07768.1"/>
    </source>
</evidence>
<sequence>MYVTRSLSHYRNNPESLSLPPEGPNLGYLVIRDEEPTTYSCFGLCKRGYPVTLPFSQNKNLTTMFISGGEYSQIYYNDVSFIPVLNQSLSSNRYYVIERDGKDKGMAYACSTEEDKVTCCFCRHVQDVKPRPFDPHDTFQHFEIANFISGSNFVAKSVVPNAFPPHFLRRKGWNVHIKTPKNYVLGEASGLDTTLHARLPDLSFPLSRKSSKAVVVGKWYSPFMFIKDGTSTSRDQMENSMFYEMTLEQRWDQIFERDNIDDGKVAMVDAVVQTEIVLVGGREAVWNKMNVVDNTVRFKSFRSQGEKEVSVGLSLEIVERMKWEEERVGWVGGDEGKVRVNRVEEFGGGAEGWKKFGCYVLVESFVLKRMDGSLVMTCDFKHCHQIKCLWY</sequence>
<reference evidence="1" key="2">
    <citation type="submission" date="2022-03" db="EMBL/GenBank/DDBJ databases">
        <title>Draft title - Genomic analysis of global carrot germplasm unveils the trajectory of domestication and the origin of high carotenoid orange carrot.</title>
        <authorList>
            <person name="Iorizzo M."/>
            <person name="Ellison S."/>
            <person name="Senalik D."/>
            <person name="Macko-Podgorni A."/>
            <person name="Grzebelus D."/>
            <person name="Bostan H."/>
            <person name="Rolling W."/>
            <person name="Curaba J."/>
            <person name="Simon P."/>
        </authorList>
    </citation>
    <scope>NUCLEOTIDE SEQUENCE</scope>
    <source>
        <tissue evidence="1">Leaf</tissue>
    </source>
</reference>
<dbReference type="PANTHER" id="PTHR31050">
    <property type="entry name" value="OS08G0413200 PROTEIN"/>
    <property type="match status" value="1"/>
</dbReference>
<dbReference type="PANTHER" id="PTHR31050:SF3">
    <property type="entry name" value="OS08G0412800 PROTEIN"/>
    <property type="match status" value="1"/>
</dbReference>
<protein>
    <submittedName>
        <fullName evidence="1">Uncharacterized protein</fullName>
    </submittedName>
</protein>
<dbReference type="AlphaFoldDB" id="A0AAF0XGZ1"/>
<dbReference type="Pfam" id="PF06880">
    <property type="entry name" value="DUF1262"/>
    <property type="match status" value="1"/>
</dbReference>
<dbReference type="Proteomes" id="UP000077755">
    <property type="component" value="Chromosome 7"/>
</dbReference>
<evidence type="ECO:0000313" key="2">
    <source>
        <dbReference type="Proteomes" id="UP000077755"/>
    </source>
</evidence>
<dbReference type="EMBL" id="CP093349">
    <property type="protein sequence ID" value="WOH07768.1"/>
    <property type="molecule type" value="Genomic_DNA"/>
</dbReference>
<keyword evidence="2" id="KW-1185">Reference proteome</keyword>
<proteinExistence type="predicted"/>
<organism evidence="1 2">
    <name type="scientific">Daucus carota subsp. sativus</name>
    <name type="common">Carrot</name>
    <dbReference type="NCBI Taxonomy" id="79200"/>
    <lineage>
        <taxon>Eukaryota</taxon>
        <taxon>Viridiplantae</taxon>
        <taxon>Streptophyta</taxon>
        <taxon>Embryophyta</taxon>
        <taxon>Tracheophyta</taxon>
        <taxon>Spermatophyta</taxon>
        <taxon>Magnoliopsida</taxon>
        <taxon>eudicotyledons</taxon>
        <taxon>Gunneridae</taxon>
        <taxon>Pentapetalae</taxon>
        <taxon>asterids</taxon>
        <taxon>campanulids</taxon>
        <taxon>Apiales</taxon>
        <taxon>Apiaceae</taxon>
        <taxon>Apioideae</taxon>
        <taxon>Scandiceae</taxon>
        <taxon>Daucinae</taxon>
        <taxon>Daucus</taxon>
        <taxon>Daucus sect. Daucus</taxon>
    </lineage>
</organism>
<gene>
    <name evidence="1" type="ORF">DCAR_0727202</name>
</gene>